<accession>X1SEL8</accession>
<proteinExistence type="predicted"/>
<feature type="non-terminal residue" evidence="1">
    <location>
        <position position="50"/>
    </location>
</feature>
<dbReference type="EMBL" id="BARW01006558">
    <property type="protein sequence ID" value="GAI77576.1"/>
    <property type="molecule type" value="Genomic_DNA"/>
</dbReference>
<sequence length="50" mass="5584">MHGVVGMSADKGGWLPKTKIYLNNGFEKVDEIKPYFGLFAIIFNDKAPKP</sequence>
<evidence type="ECO:0000313" key="1">
    <source>
        <dbReference type="EMBL" id="GAI77576.1"/>
    </source>
</evidence>
<dbReference type="AlphaFoldDB" id="X1SEL8"/>
<organism evidence="1">
    <name type="scientific">marine sediment metagenome</name>
    <dbReference type="NCBI Taxonomy" id="412755"/>
    <lineage>
        <taxon>unclassified sequences</taxon>
        <taxon>metagenomes</taxon>
        <taxon>ecological metagenomes</taxon>
    </lineage>
</organism>
<protein>
    <submittedName>
        <fullName evidence="1">Uncharacterized protein</fullName>
    </submittedName>
</protein>
<comment type="caution">
    <text evidence="1">The sequence shown here is derived from an EMBL/GenBank/DDBJ whole genome shotgun (WGS) entry which is preliminary data.</text>
</comment>
<gene>
    <name evidence="1" type="ORF">S12H4_13778</name>
</gene>
<reference evidence="1" key="1">
    <citation type="journal article" date="2014" name="Front. Microbiol.">
        <title>High frequency of phylogenetically diverse reductive dehalogenase-homologous genes in deep subseafloor sedimentary metagenomes.</title>
        <authorList>
            <person name="Kawai M."/>
            <person name="Futagami T."/>
            <person name="Toyoda A."/>
            <person name="Takaki Y."/>
            <person name="Nishi S."/>
            <person name="Hori S."/>
            <person name="Arai W."/>
            <person name="Tsubouchi T."/>
            <person name="Morono Y."/>
            <person name="Uchiyama I."/>
            <person name="Ito T."/>
            <person name="Fujiyama A."/>
            <person name="Inagaki F."/>
            <person name="Takami H."/>
        </authorList>
    </citation>
    <scope>NUCLEOTIDE SEQUENCE</scope>
    <source>
        <strain evidence="1">Expedition CK06-06</strain>
    </source>
</reference>
<name>X1SEL8_9ZZZZ</name>